<evidence type="ECO:0000259" key="1">
    <source>
        <dbReference type="Pfam" id="PF07872"/>
    </source>
</evidence>
<gene>
    <name evidence="2" type="ORF">BB06_08745</name>
</gene>
<dbReference type="Pfam" id="PF07872">
    <property type="entry name" value="DUF1659"/>
    <property type="match status" value="1"/>
</dbReference>
<proteinExistence type="predicted"/>
<sequence>MIRNEDENMVKTWLKTGISITMEGPDHEKGVRRAFSNVAQTVTAEQVTELAKTLEMVSTDNVTDAQNYNN</sequence>
<name>A0AAU7NKX8_PEDPE</name>
<dbReference type="RefSeq" id="WP_349430917.1">
    <property type="nucleotide sequence ID" value="NZ_CP157400.1"/>
</dbReference>
<dbReference type="AlphaFoldDB" id="A0AAU7NKX8"/>
<evidence type="ECO:0000313" key="2">
    <source>
        <dbReference type="EMBL" id="XBS08287.1"/>
    </source>
</evidence>
<reference evidence="2" key="1">
    <citation type="submission" date="2014-02" db="EMBL/GenBank/DDBJ databases">
        <authorList>
            <person name="Zhao D."/>
            <person name="Dong X."/>
            <person name="Li Y."/>
            <person name="Lv L."/>
            <person name="Zhao D."/>
            <person name="Gao Y."/>
            <person name="Wang Y."/>
            <person name="Li Y."/>
        </authorList>
    </citation>
    <scope>NUCLEOTIDE SEQUENCE</scope>
    <source>
        <strain evidence="2">CGMCC 7049</strain>
    </source>
</reference>
<organism evidence="2">
    <name type="scientific">Pediococcus pentosaceus CGMCC 7049</name>
    <dbReference type="NCBI Taxonomy" id="1460385"/>
    <lineage>
        <taxon>Bacteria</taxon>
        <taxon>Bacillati</taxon>
        <taxon>Bacillota</taxon>
        <taxon>Bacilli</taxon>
        <taxon>Lactobacillales</taxon>
        <taxon>Lactobacillaceae</taxon>
        <taxon>Pediococcus</taxon>
    </lineage>
</organism>
<protein>
    <recommendedName>
        <fullName evidence="1">DUF1659 domain-containing protein</fullName>
    </recommendedName>
</protein>
<reference evidence="2" key="2">
    <citation type="submission" date="2024-05" db="EMBL/GenBank/DDBJ databases">
        <authorList>
            <person name="Chen H."/>
        </authorList>
    </citation>
    <scope>NUCLEOTIDE SEQUENCE</scope>
    <source>
        <strain evidence="2">CGMCC 7049</strain>
    </source>
</reference>
<dbReference type="EMBL" id="CP157400">
    <property type="protein sequence ID" value="XBS08287.1"/>
    <property type="molecule type" value="Genomic_DNA"/>
</dbReference>
<feature type="domain" description="DUF1659" evidence="1">
    <location>
        <begin position="10"/>
        <end position="66"/>
    </location>
</feature>
<accession>A0AAU7NKX8</accession>
<dbReference type="InterPro" id="IPR012454">
    <property type="entry name" value="DUF1659"/>
</dbReference>